<protein>
    <submittedName>
        <fullName evidence="1">Uncharacterized protein</fullName>
    </submittedName>
</protein>
<evidence type="ECO:0000313" key="1">
    <source>
        <dbReference type="EMBL" id="KAK7602271.1"/>
    </source>
</evidence>
<keyword evidence="2" id="KW-1185">Reference proteome</keyword>
<dbReference type="EMBL" id="JBBCAQ010000010">
    <property type="protein sequence ID" value="KAK7602271.1"/>
    <property type="molecule type" value="Genomic_DNA"/>
</dbReference>
<comment type="caution">
    <text evidence="1">The sequence shown here is derived from an EMBL/GenBank/DDBJ whole genome shotgun (WGS) entry which is preliminary data.</text>
</comment>
<reference evidence="1 2" key="1">
    <citation type="submission" date="2024-03" db="EMBL/GenBank/DDBJ databases">
        <title>Adaptation during the transition from Ophiocordyceps entomopathogen to insect associate is accompanied by gene loss and intensified selection.</title>
        <authorList>
            <person name="Ward C.M."/>
            <person name="Onetto C.A."/>
            <person name="Borneman A.R."/>
        </authorList>
    </citation>
    <scope>NUCLEOTIDE SEQUENCE [LARGE SCALE GENOMIC DNA]</scope>
    <source>
        <strain evidence="1">AWRI1</strain>
        <tissue evidence="1">Single Adult Female</tissue>
    </source>
</reference>
<organism evidence="1 2">
    <name type="scientific">Parthenolecanium corni</name>
    <dbReference type="NCBI Taxonomy" id="536013"/>
    <lineage>
        <taxon>Eukaryota</taxon>
        <taxon>Metazoa</taxon>
        <taxon>Ecdysozoa</taxon>
        <taxon>Arthropoda</taxon>
        <taxon>Hexapoda</taxon>
        <taxon>Insecta</taxon>
        <taxon>Pterygota</taxon>
        <taxon>Neoptera</taxon>
        <taxon>Paraneoptera</taxon>
        <taxon>Hemiptera</taxon>
        <taxon>Sternorrhyncha</taxon>
        <taxon>Coccoidea</taxon>
        <taxon>Coccidae</taxon>
        <taxon>Parthenolecanium</taxon>
    </lineage>
</organism>
<name>A0AAN9Y7T0_9HEMI</name>
<gene>
    <name evidence="1" type="ORF">V9T40_009712</name>
</gene>
<dbReference type="AlphaFoldDB" id="A0AAN9Y7T0"/>
<evidence type="ECO:0000313" key="2">
    <source>
        <dbReference type="Proteomes" id="UP001367676"/>
    </source>
</evidence>
<proteinExistence type="predicted"/>
<dbReference type="Proteomes" id="UP001367676">
    <property type="component" value="Unassembled WGS sequence"/>
</dbReference>
<sequence>MNGNDFAQFSFFQKSPHTDETQSASALKTVSAKATPMKFLSYNPSQVCFNPQYDSYFKNDLLSTSPVPKSNIYLNNRIESQVSCPKSPNRPSKNNFPAFVTPWPAGSLPGNYVPLVYIPTLPTGGHVDHRLIKYLKRLKDALDTNPLLASRNRTAELPKNHVEIKFGPFPSADALPVAFSKSIYNTEKRTAKRNALRIDEIKAQKMASYLKNYNQRRKKRENHGSNVYPLPKFVYDDHRIPEPTTFYNKNIFLAEIYNQNV</sequence>
<accession>A0AAN9Y7T0</accession>